<dbReference type="InterPro" id="IPR021833">
    <property type="entry name" value="DUF3425"/>
</dbReference>
<evidence type="ECO:0000256" key="1">
    <source>
        <dbReference type="SAM" id="Coils"/>
    </source>
</evidence>
<feature type="region of interest" description="Disordered" evidence="2">
    <location>
        <begin position="116"/>
        <end position="135"/>
    </location>
</feature>
<dbReference type="AlphaFoldDB" id="A0A6A6I4M3"/>
<dbReference type="PANTHER" id="PTHR37012">
    <property type="entry name" value="B-ZIP TRANSCRIPTION FACTOR (EUROFUNG)-RELATED"/>
    <property type="match status" value="1"/>
</dbReference>
<dbReference type="Gene3D" id="1.20.5.170">
    <property type="match status" value="1"/>
</dbReference>
<reference evidence="3" key="1">
    <citation type="journal article" date="2020" name="Stud. Mycol.">
        <title>101 Dothideomycetes genomes: a test case for predicting lifestyles and emergence of pathogens.</title>
        <authorList>
            <person name="Haridas S."/>
            <person name="Albert R."/>
            <person name="Binder M."/>
            <person name="Bloem J."/>
            <person name="Labutti K."/>
            <person name="Salamov A."/>
            <person name="Andreopoulos B."/>
            <person name="Baker S."/>
            <person name="Barry K."/>
            <person name="Bills G."/>
            <person name="Bluhm B."/>
            <person name="Cannon C."/>
            <person name="Castanera R."/>
            <person name="Culley D."/>
            <person name="Daum C."/>
            <person name="Ezra D."/>
            <person name="Gonzalez J."/>
            <person name="Henrissat B."/>
            <person name="Kuo A."/>
            <person name="Liang C."/>
            <person name="Lipzen A."/>
            <person name="Lutzoni F."/>
            <person name="Magnuson J."/>
            <person name="Mondo S."/>
            <person name="Nolan M."/>
            <person name="Ohm R."/>
            <person name="Pangilinan J."/>
            <person name="Park H.-J."/>
            <person name="Ramirez L."/>
            <person name="Alfaro M."/>
            <person name="Sun H."/>
            <person name="Tritt A."/>
            <person name="Yoshinaga Y."/>
            <person name="Zwiers L.-H."/>
            <person name="Turgeon B."/>
            <person name="Goodwin S."/>
            <person name="Spatafora J."/>
            <person name="Crous P."/>
            <person name="Grigoriev I."/>
        </authorList>
    </citation>
    <scope>NUCLEOTIDE SEQUENCE</scope>
    <source>
        <strain evidence="3">CBS 122368</strain>
    </source>
</reference>
<evidence type="ECO:0000313" key="3">
    <source>
        <dbReference type="EMBL" id="KAF2245267.1"/>
    </source>
</evidence>
<dbReference type="EMBL" id="ML987200">
    <property type="protein sequence ID" value="KAF2245267.1"/>
    <property type="molecule type" value="Genomic_DNA"/>
</dbReference>
<keyword evidence="4" id="KW-1185">Reference proteome</keyword>
<keyword evidence="1" id="KW-0175">Coiled coil</keyword>
<dbReference type="Proteomes" id="UP000800094">
    <property type="component" value="Unassembled WGS sequence"/>
</dbReference>
<dbReference type="InterPro" id="IPR046347">
    <property type="entry name" value="bZIP_sf"/>
</dbReference>
<name>A0A6A6I4M3_9PLEO</name>
<dbReference type="GeneID" id="54589099"/>
<dbReference type="SUPFAM" id="SSF57959">
    <property type="entry name" value="Leucine zipper domain"/>
    <property type="match status" value="1"/>
</dbReference>
<dbReference type="PANTHER" id="PTHR37012:SF2">
    <property type="entry name" value="BZIP DOMAIN-CONTAINING PROTEIN-RELATED"/>
    <property type="match status" value="1"/>
</dbReference>
<dbReference type="CDD" id="cd14688">
    <property type="entry name" value="bZIP_YAP"/>
    <property type="match status" value="1"/>
</dbReference>
<feature type="compositionally biased region" description="Low complexity" evidence="2">
    <location>
        <begin position="117"/>
        <end position="130"/>
    </location>
</feature>
<protein>
    <recommendedName>
        <fullName evidence="5">BZIP domain-containing protein</fullName>
    </recommendedName>
</protein>
<evidence type="ECO:0008006" key="5">
    <source>
        <dbReference type="Google" id="ProtNLM"/>
    </source>
</evidence>
<dbReference type="OrthoDB" id="2985014at2759"/>
<gene>
    <name evidence="3" type="ORF">BU26DRAFT_607567</name>
</gene>
<dbReference type="RefSeq" id="XP_033680271.1">
    <property type="nucleotide sequence ID" value="XM_033835769.1"/>
</dbReference>
<evidence type="ECO:0000256" key="2">
    <source>
        <dbReference type="SAM" id="MobiDB-lite"/>
    </source>
</evidence>
<evidence type="ECO:0000313" key="4">
    <source>
        <dbReference type="Proteomes" id="UP000800094"/>
    </source>
</evidence>
<organism evidence="3 4">
    <name type="scientific">Trematosphaeria pertusa</name>
    <dbReference type="NCBI Taxonomy" id="390896"/>
    <lineage>
        <taxon>Eukaryota</taxon>
        <taxon>Fungi</taxon>
        <taxon>Dikarya</taxon>
        <taxon>Ascomycota</taxon>
        <taxon>Pezizomycotina</taxon>
        <taxon>Dothideomycetes</taxon>
        <taxon>Pleosporomycetidae</taxon>
        <taxon>Pleosporales</taxon>
        <taxon>Massarineae</taxon>
        <taxon>Trematosphaeriaceae</taxon>
        <taxon>Trematosphaeria</taxon>
    </lineage>
</organism>
<accession>A0A6A6I4M3</accession>
<sequence length="441" mass="49488">MDRSVVNMSTEQLYRKRAFDRINQRASRARKKTRVVELEDEVADLKQRLASSEDQVRRLQSSEAALREAISSARSSLRLIDVATFPNQSRLPSPPASTPAQATADDEFADMLNDTASPSMSYESEHSQSSALETISDSPQIDVRAVAFRDENTGLTLGLPLSGHPPLDTMFHFWDDEFPPDVSAMNAFSMAFLDTFPPDPLDDAWISSASGLQIPGHEGPQEIPPWERLPLHVGPTTPLDSVLLGLFQSTRQHVQNSGHIEEFSQPAFPSIRSLLNPDSQNAHSPISNAIGQHGRITMEVPDLAVKIGMMYNMCVLLRWLVSPTKRNYEAMPEYLRPVESQLTVLHPIWIDVVVWPEARDHIIKSMDWSEFPIFRALGNQTISINWPYPQSGVFTAVSPTELKLNPVFESHIRNLDNWTWGQEIPDRFPFLSGVVTTVSRP</sequence>
<dbReference type="Pfam" id="PF11905">
    <property type="entry name" value="DUF3425"/>
    <property type="match status" value="1"/>
</dbReference>
<feature type="coiled-coil region" evidence="1">
    <location>
        <begin position="28"/>
        <end position="69"/>
    </location>
</feature>
<dbReference type="GO" id="GO:0003700">
    <property type="term" value="F:DNA-binding transcription factor activity"/>
    <property type="evidence" value="ECO:0007669"/>
    <property type="project" value="InterPro"/>
</dbReference>
<proteinExistence type="predicted"/>